<proteinExistence type="predicted"/>
<evidence type="ECO:0000259" key="1">
    <source>
        <dbReference type="PROSITE" id="PS50801"/>
    </source>
</evidence>
<sequence>MHAQLKLTSRPMTVAGSLDLTALPTLRARLSGLPPGTHLTLDLSGVTACDHRALGILIAALRRARYEGGDLQLVSPSATVVESLTATGLIRLLLVATEWTTDSPEPEIATAA</sequence>
<dbReference type="InterPro" id="IPR036513">
    <property type="entry name" value="STAS_dom_sf"/>
</dbReference>
<dbReference type="RefSeq" id="WP_206969384.1">
    <property type="nucleotide sequence ID" value="NZ_BAAAJJ010000006.1"/>
</dbReference>
<comment type="caution">
    <text evidence="2">The sequence shown here is derived from an EMBL/GenBank/DDBJ whole genome shotgun (WGS) entry which is preliminary data.</text>
</comment>
<dbReference type="Gene3D" id="3.30.750.24">
    <property type="entry name" value="STAS domain"/>
    <property type="match status" value="1"/>
</dbReference>
<dbReference type="InterPro" id="IPR002645">
    <property type="entry name" value="STAS_dom"/>
</dbReference>
<gene>
    <name evidence="2" type="ORF">J0695_37975</name>
</gene>
<keyword evidence="3" id="KW-1185">Reference proteome</keyword>
<accession>A0A939JKD1</accession>
<name>A0A939JKD1_9ACTN</name>
<protein>
    <submittedName>
        <fullName evidence="2">STAS domain-containing protein</fullName>
    </submittedName>
</protein>
<dbReference type="PROSITE" id="PS50801">
    <property type="entry name" value="STAS"/>
    <property type="match status" value="1"/>
</dbReference>
<dbReference type="Pfam" id="PF13466">
    <property type="entry name" value="STAS_2"/>
    <property type="match status" value="1"/>
</dbReference>
<organism evidence="2 3">
    <name type="scientific">Streptomyces beijiangensis</name>
    <dbReference type="NCBI Taxonomy" id="163361"/>
    <lineage>
        <taxon>Bacteria</taxon>
        <taxon>Bacillati</taxon>
        <taxon>Actinomycetota</taxon>
        <taxon>Actinomycetes</taxon>
        <taxon>Kitasatosporales</taxon>
        <taxon>Streptomycetaceae</taxon>
        <taxon>Streptomyces</taxon>
    </lineage>
</organism>
<feature type="domain" description="STAS" evidence="1">
    <location>
        <begin position="12"/>
        <end position="111"/>
    </location>
</feature>
<reference evidence="2" key="1">
    <citation type="submission" date="2021-03" db="EMBL/GenBank/DDBJ databases">
        <title>Streptomyces poriferae sp. nov., a novel marine sponge-derived Actinobacteria species with anti-MRSA activity.</title>
        <authorList>
            <person name="Sandoval-Powers M."/>
            <person name="Kralova S."/>
            <person name="Nguyen G.-S."/>
            <person name="Fawwal D."/>
            <person name="Degnes K."/>
            <person name="Klinkenberg G."/>
            <person name="Sletta H."/>
            <person name="Wentzel A."/>
            <person name="Liles M.R."/>
        </authorList>
    </citation>
    <scope>NUCLEOTIDE SEQUENCE</scope>
    <source>
        <strain evidence="2">DSM 41794</strain>
    </source>
</reference>
<evidence type="ECO:0000313" key="2">
    <source>
        <dbReference type="EMBL" id="MBO0517503.1"/>
    </source>
</evidence>
<dbReference type="AlphaFoldDB" id="A0A939JKD1"/>
<dbReference type="InterPro" id="IPR058548">
    <property type="entry name" value="MlaB-like_STAS"/>
</dbReference>
<feature type="non-terminal residue" evidence="2">
    <location>
        <position position="112"/>
    </location>
</feature>
<dbReference type="EMBL" id="JAFLRJ010000655">
    <property type="protein sequence ID" value="MBO0517503.1"/>
    <property type="molecule type" value="Genomic_DNA"/>
</dbReference>
<dbReference type="SUPFAM" id="SSF52091">
    <property type="entry name" value="SpoIIaa-like"/>
    <property type="match status" value="1"/>
</dbReference>
<dbReference type="Proteomes" id="UP000664167">
    <property type="component" value="Unassembled WGS sequence"/>
</dbReference>
<evidence type="ECO:0000313" key="3">
    <source>
        <dbReference type="Proteomes" id="UP000664167"/>
    </source>
</evidence>
<dbReference type="CDD" id="cd07043">
    <property type="entry name" value="STAS_anti-anti-sigma_factors"/>
    <property type="match status" value="1"/>
</dbReference>